<evidence type="ECO:0000313" key="3">
    <source>
        <dbReference type="Proteomes" id="UP000228740"/>
    </source>
</evidence>
<dbReference type="CDD" id="cd04186">
    <property type="entry name" value="GT_2_like_c"/>
    <property type="match status" value="1"/>
</dbReference>
<dbReference type="OrthoDB" id="9771846at2"/>
<feature type="domain" description="Glycosyltransferase 2-like" evidence="1">
    <location>
        <begin position="6"/>
        <end position="111"/>
    </location>
</feature>
<gene>
    <name evidence="2" type="ORF">CLV73_2615</name>
</gene>
<sequence>MPRIYVIVVTYNAMKWAEKCFSSLKSSSAPVTCIVIDNGSTDGTQHFIQTHFPEIDFIQSEKNLGFGKANNIGIEKAYKNGADFFYLMNQDAWIYPDSIEKLLKAYETHPNQKEIGILSPMHLDGSEQLLDIFLDKYIAHNFEKNRLISDLYFQKLKPFYEMNFVNAAHWLIPRSTIETVGGFNPYFFHYGEDTEYVNRVHFHQKKILLIPDSKVVHDGKQNLKKVDPKIYENLSIETKMINPNLPNAIAFEKKSLRKSILKNLLAGNTSEYKILLEKYRKVSKEEKKLSAIRNQVQQIGLTFLNT</sequence>
<dbReference type="PANTHER" id="PTHR43179:SF7">
    <property type="entry name" value="RHAMNOSYLTRANSFERASE WBBL"/>
    <property type="match status" value="1"/>
</dbReference>
<protein>
    <submittedName>
        <fullName evidence="2">GT2 family glycosyltransferase</fullName>
    </submittedName>
</protein>
<organism evidence="2 3">
    <name type="scientific">Chryseobacterium geocarposphaerae</name>
    <dbReference type="NCBI Taxonomy" id="1416776"/>
    <lineage>
        <taxon>Bacteria</taxon>
        <taxon>Pseudomonadati</taxon>
        <taxon>Bacteroidota</taxon>
        <taxon>Flavobacteriia</taxon>
        <taxon>Flavobacteriales</taxon>
        <taxon>Weeksellaceae</taxon>
        <taxon>Chryseobacterium group</taxon>
        <taxon>Chryseobacterium</taxon>
    </lineage>
</organism>
<keyword evidence="3" id="KW-1185">Reference proteome</keyword>
<keyword evidence="2" id="KW-0808">Transferase</keyword>
<dbReference type="GO" id="GO:0016740">
    <property type="term" value="F:transferase activity"/>
    <property type="evidence" value="ECO:0007669"/>
    <property type="project" value="UniProtKB-KW"/>
</dbReference>
<dbReference type="InterPro" id="IPR001173">
    <property type="entry name" value="Glyco_trans_2-like"/>
</dbReference>
<dbReference type="SUPFAM" id="SSF53448">
    <property type="entry name" value="Nucleotide-diphospho-sugar transferases"/>
    <property type="match status" value="1"/>
</dbReference>
<evidence type="ECO:0000313" key="2">
    <source>
        <dbReference type="EMBL" id="PJJ64257.1"/>
    </source>
</evidence>
<dbReference type="Proteomes" id="UP000228740">
    <property type="component" value="Unassembled WGS sequence"/>
</dbReference>
<dbReference type="Gene3D" id="3.90.550.10">
    <property type="entry name" value="Spore Coat Polysaccharide Biosynthesis Protein SpsA, Chain A"/>
    <property type="match status" value="1"/>
</dbReference>
<dbReference type="InterPro" id="IPR029044">
    <property type="entry name" value="Nucleotide-diphossugar_trans"/>
</dbReference>
<dbReference type="AlphaFoldDB" id="A0A2M9C1G4"/>
<accession>A0A2M9C1G4</accession>
<evidence type="ECO:0000259" key="1">
    <source>
        <dbReference type="Pfam" id="PF00535"/>
    </source>
</evidence>
<dbReference type="EMBL" id="PGFD01000002">
    <property type="protein sequence ID" value="PJJ64257.1"/>
    <property type="molecule type" value="Genomic_DNA"/>
</dbReference>
<dbReference type="PANTHER" id="PTHR43179">
    <property type="entry name" value="RHAMNOSYLTRANSFERASE WBBL"/>
    <property type="match status" value="1"/>
</dbReference>
<dbReference type="RefSeq" id="WP_100377279.1">
    <property type="nucleotide sequence ID" value="NZ_PGFD01000002.1"/>
</dbReference>
<comment type="caution">
    <text evidence="2">The sequence shown here is derived from an EMBL/GenBank/DDBJ whole genome shotgun (WGS) entry which is preliminary data.</text>
</comment>
<name>A0A2M9C1G4_9FLAO</name>
<proteinExistence type="predicted"/>
<dbReference type="Pfam" id="PF00535">
    <property type="entry name" value="Glycos_transf_2"/>
    <property type="match status" value="1"/>
</dbReference>
<reference evidence="2 3" key="1">
    <citation type="submission" date="2017-11" db="EMBL/GenBank/DDBJ databases">
        <title>Genomic Encyclopedia of Archaeal and Bacterial Type Strains, Phase II (KMG-II): From Individual Species to Whole Genera.</title>
        <authorList>
            <person name="Goeker M."/>
        </authorList>
    </citation>
    <scope>NUCLEOTIDE SEQUENCE [LARGE SCALE GENOMIC DNA]</scope>
    <source>
        <strain evidence="2 3">DSM 27617</strain>
    </source>
</reference>